<dbReference type="Pfam" id="PF10129">
    <property type="entry name" value="OpgC_C"/>
    <property type="match status" value="1"/>
</dbReference>
<dbReference type="Proteomes" id="UP000239724">
    <property type="component" value="Unassembled WGS sequence"/>
</dbReference>
<feature type="transmembrane region" description="Helical" evidence="1">
    <location>
        <begin position="302"/>
        <end position="328"/>
    </location>
</feature>
<dbReference type="PANTHER" id="PTHR38592">
    <property type="entry name" value="BLL4819 PROTEIN"/>
    <property type="match status" value="1"/>
</dbReference>
<keyword evidence="1" id="KW-1133">Transmembrane helix</keyword>
<feature type="transmembrane region" description="Helical" evidence="1">
    <location>
        <begin position="272"/>
        <end position="290"/>
    </location>
</feature>
<dbReference type="RefSeq" id="WP_104518572.1">
    <property type="nucleotide sequence ID" value="NZ_NHRY01000083.1"/>
</dbReference>
<feature type="transmembrane region" description="Helical" evidence="1">
    <location>
        <begin position="169"/>
        <end position="189"/>
    </location>
</feature>
<comment type="caution">
    <text evidence="2">The sequence shown here is derived from an EMBL/GenBank/DDBJ whole genome shotgun (WGS) entry which is preliminary data.</text>
</comment>
<evidence type="ECO:0008006" key="4">
    <source>
        <dbReference type="Google" id="ProtNLM"/>
    </source>
</evidence>
<feature type="transmembrane region" description="Helical" evidence="1">
    <location>
        <begin position="230"/>
        <end position="252"/>
    </location>
</feature>
<sequence>MQLIRHSASRDLRVDFFRGLALWWIYTDHIPGNVLAQISLRNFALCDATEVFVLLAGYGAGLSYGMRLRAHGYVSTAADVLRRAWTLYVAHIFLFVLFSAQVTYSATLLNRINYLEESRLDVLGDDPYRSILEAVLLRFQPSLLNILPLYVALMVFFALTIWLLRWPRVLFGVSFALYLVVRFTSLNLGAWGDEGWFFDPFAWQFLFVIGVLLACAPMRMPRYPRPLDVAAVVMLLIGAVVMTVILPQPHLLEWFSSSPLRLLVTEDKTGLYPFRLTSILALTWLCVRFIRFDASWLRSRWAAPLVLLGQNSLSVFCGGIVLGFVARIALEYDDHLPMQVAINLSGAFGMIGLGALAAWYRTKDRKLTRGAPTASSTTSATATALLPLNVRADTG</sequence>
<evidence type="ECO:0000313" key="3">
    <source>
        <dbReference type="Proteomes" id="UP000239724"/>
    </source>
</evidence>
<protein>
    <recommendedName>
        <fullName evidence="4">OpgC domain-containing protein</fullName>
    </recommendedName>
</protein>
<evidence type="ECO:0000256" key="1">
    <source>
        <dbReference type="SAM" id="Phobius"/>
    </source>
</evidence>
<dbReference type="InterPro" id="IPR014550">
    <property type="entry name" value="UCP028704_OpgC"/>
</dbReference>
<organism evidence="2 3">
    <name type="scientific">Rhodopila globiformis</name>
    <name type="common">Rhodopseudomonas globiformis</name>
    <dbReference type="NCBI Taxonomy" id="1071"/>
    <lineage>
        <taxon>Bacteria</taxon>
        <taxon>Pseudomonadati</taxon>
        <taxon>Pseudomonadota</taxon>
        <taxon>Alphaproteobacteria</taxon>
        <taxon>Acetobacterales</taxon>
        <taxon>Acetobacteraceae</taxon>
        <taxon>Rhodopila</taxon>
    </lineage>
</organism>
<feature type="transmembrane region" description="Helical" evidence="1">
    <location>
        <begin position="85"/>
        <end position="104"/>
    </location>
</feature>
<dbReference type="PANTHER" id="PTHR38592:SF3">
    <property type="entry name" value="BLL4819 PROTEIN"/>
    <property type="match status" value="1"/>
</dbReference>
<dbReference type="AlphaFoldDB" id="A0A2S6NJD8"/>
<proteinExistence type="predicted"/>
<keyword evidence="1" id="KW-0472">Membrane</keyword>
<feature type="transmembrane region" description="Helical" evidence="1">
    <location>
        <begin position="146"/>
        <end position="164"/>
    </location>
</feature>
<dbReference type="EMBL" id="NHRY01000083">
    <property type="protein sequence ID" value="PPQ34930.1"/>
    <property type="molecule type" value="Genomic_DNA"/>
</dbReference>
<reference evidence="2 3" key="1">
    <citation type="journal article" date="2018" name="Arch. Microbiol.">
        <title>New insights into the metabolic potential of the phototrophic purple bacterium Rhodopila globiformis DSM 161(T) from its draft genome sequence and evidence for a vanadium-dependent nitrogenase.</title>
        <authorList>
            <person name="Imhoff J.F."/>
            <person name="Rahn T."/>
            <person name="Kunzel S."/>
            <person name="Neulinger S.C."/>
        </authorList>
    </citation>
    <scope>NUCLEOTIDE SEQUENCE [LARGE SCALE GENOMIC DNA]</scope>
    <source>
        <strain evidence="2 3">DSM 161</strain>
    </source>
</reference>
<keyword evidence="3" id="KW-1185">Reference proteome</keyword>
<name>A0A2S6NJD8_RHOGL</name>
<gene>
    <name evidence="2" type="ORF">CCS01_09290</name>
</gene>
<keyword evidence="1" id="KW-0812">Transmembrane</keyword>
<evidence type="ECO:0000313" key="2">
    <source>
        <dbReference type="EMBL" id="PPQ34930.1"/>
    </source>
</evidence>
<dbReference type="PIRSF" id="PIRSF028704">
    <property type="entry name" value="UPC028704"/>
    <property type="match status" value="1"/>
</dbReference>
<feature type="transmembrane region" description="Helical" evidence="1">
    <location>
        <begin position="201"/>
        <end position="218"/>
    </location>
</feature>
<dbReference type="OrthoDB" id="9775975at2"/>
<accession>A0A2S6NJD8</accession>
<feature type="transmembrane region" description="Helical" evidence="1">
    <location>
        <begin position="340"/>
        <end position="360"/>
    </location>
</feature>